<dbReference type="Pfam" id="PF03466">
    <property type="entry name" value="LysR_substrate"/>
    <property type="match status" value="1"/>
</dbReference>
<evidence type="ECO:0000256" key="2">
    <source>
        <dbReference type="ARBA" id="ARBA00023015"/>
    </source>
</evidence>
<dbReference type="InterPro" id="IPR000847">
    <property type="entry name" value="LysR_HTH_N"/>
</dbReference>
<dbReference type="AlphaFoldDB" id="A0A4Q1KC02"/>
<dbReference type="Proteomes" id="UP000289857">
    <property type="component" value="Unassembled WGS sequence"/>
</dbReference>
<evidence type="ECO:0000313" key="7">
    <source>
        <dbReference type="EMBL" id="RXR23447.1"/>
    </source>
</evidence>
<dbReference type="SUPFAM" id="SSF46785">
    <property type="entry name" value="Winged helix' DNA-binding domain"/>
    <property type="match status" value="1"/>
</dbReference>
<dbReference type="GO" id="GO:0003677">
    <property type="term" value="F:DNA binding"/>
    <property type="evidence" value="ECO:0007669"/>
    <property type="project" value="UniProtKB-KW"/>
</dbReference>
<dbReference type="InterPro" id="IPR036390">
    <property type="entry name" value="WH_DNA-bd_sf"/>
</dbReference>
<evidence type="ECO:0000256" key="5">
    <source>
        <dbReference type="ARBA" id="ARBA00023163"/>
    </source>
</evidence>
<evidence type="ECO:0000256" key="1">
    <source>
        <dbReference type="ARBA" id="ARBA00009437"/>
    </source>
</evidence>
<keyword evidence="3" id="KW-0238">DNA-binding</keyword>
<dbReference type="GO" id="GO:0032993">
    <property type="term" value="C:protein-DNA complex"/>
    <property type="evidence" value="ECO:0007669"/>
    <property type="project" value="TreeGrafter"/>
</dbReference>
<keyword evidence="5" id="KW-0804">Transcription</keyword>
<reference evidence="8" key="1">
    <citation type="submission" date="2019-01" db="EMBL/GenBank/DDBJ databases">
        <title>Cytophagaceae bacterium strain CAR-16.</title>
        <authorList>
            <person name="Chen W.-M."/>
        </authorList>
    </citation>
    <scope>NUCLEOTIDE SEQUENCE [LARGE SCALE GENOMIC DNA]</scope>
    <source>
        <strain evidence="8">WWJ-16</strain>
    </source>
</reference>
<comment type="similarity">
    <text evidence="1">Belongs to the LysR transcriptional regulatory family.</text>
</comment>
<evidence type="ECO:0000256" key="3">
    <source>
        <dbReference type="ARBA" id="ARBA00023125"/>
    </source>
</evidence>
<dbReference type="RefSeq" id="WP_129460926.1">
    <property type="nucleotide sequence ID" value="NZ_SBKN01000002.1"/>
</dbReference>
<dbReference type="EMBL" id="SBKN01000002">
    <property type="protein sequence ID" value="RXR23447.1"/>
    <property type="molecule type" value="Genomic_DNA"/>
</dbReference>
<evidence type="ECO:0000259" key="6">
    <source>
        <dbReference type="PROSITE" id="PS50931"/>
    </source>
</evidence>
<dbReference type="PROSITE" id="PS50931">
    <property type="entry name" value="HTH_LYSR"/>
    <property type="match status" value="1"/>
</dbReference>
<dbReference type="PANTHER" id="PTHR30346">
    <property type="entry name" value="TRANSCRIPTIONAL DUAL REGULATOR HCAR-RELATED"/>
    <property type="match status" value="1"/>
</dbReference>
<proteinExistence type="inferred from homology"/>
<sequence>MNIRQFEYILAVAEIRHFELAAEKCFATQSTLSTMVSKFEEELGITIFNRKKKPVEITAEGEVIIEQLKAIQSQIGVLNELAKEFKGEVNGNLTISVIPTVAPSLLPLFLQSFAEKFPQLQIEIREQTTAEITRLLKSRELDIGILSVPINDPDLIEIPLYNEPFQLLDYREKYTNSLSVEALDPADIWLMEEGHCMRTQILKFCDLDKNYCNTHLNFNFKAGSIDSLLRFVRANQATTLVPYLAALSLSESDQAYLRNFQNPVPVRSIGLVVHRHFVKRRVLYFLEQEINKQVHPLLPVITQTKALNPL</sequence>
<dbReference type="OrthoDB" id="9803735at2"/>
<keyword evidence="2" id="KW-0805">Transcription regulation</keyword>
<keyword evidence="4" id="KW-0010">Activator</keyword>
<dbReference type="Pfam" id="PF00126">
    <property type="entry name" value="HTH_1"/>
    <property type="match status" value="1"/>
</dbReference>
<gene>
    <name evidence="7" type="ORF">EQG61_05620</name>
</gene>
<dbReference type="GO" id="GO:0003700">
    <property type="term" value="F:DNA-binding transcription factor activity"/>
    <property type="evidence" value="ECO:0007669"/>
    <property type="project" value="InterPro"/>
</dbReference>
<organism evidence="7 8">
    <name type="scientific">Flavobacterium stagni</name>
    <dbReference type="NCBI Taxonomy" id="2506421"/>
    <lineage>
        <taxon>Bacteria</taxon>
        <taxon>Pseudomonadati</taxon>
        <taxon>Bacteroidota</taxon>
        <taxon>Flavobacteriia</taxon>
        <taxon>Flavobacteriales</taxon>
        <taxon>Flavobacteriaceae</taxon>
        <taxon>Flavobacterium</taxon>
    </lineage>
</organism>
<dbReference type="InterPro" id="IPR005119">
    <property type="entry name" value="LysR_subst-bd"/>
</dbReference>
<evidence type="ECO:0000256" key="4">
    <source>
        <dbReference type="ARBA" id="ARBA00023159"/>
    </source>
</evidence>
<protein>
    <submittedName>
        <fullName evidence="7">LysR family transcriptional regulator</fullName>
    </submittedName>
</protein>
<dbReference type="SUPFAM" id="SSF53850">
    <property type="entry name" value="Periplasmic binding protein-like II"/>
    <property type="match status" value="1"/>
</dbReference>
<feature type="domain" description="HTH lysR-type" evidence="6">
    <location>
        <begin position="1"/>
        <end position="58"/>
    </location>
</feature>
<dbReference type="CDD" id="cd08411">
    <property type="entry name" value="PBP2_OxyR"/>
    <property type="match status" value="1"/>
</dbReference>
<dbReference type="FunFam" id="1.10.10.10:FF:000001">
    <property type="entry name" value="LysR family transcriptional regulator"/>
    <property type="match status" value="1"/>
</dbReference>
<evidence type="ECO:0000313" key="8">
    <source>
        <dbReference type="Proteomes" id="UP000289857"/>
    </source>
</evidence>
<dbReference type="InterPro" id="IPR036388">
    <property type="entry name" value="WH-like_DNA-bd_sf"/>
</dbReference>
<dbReference type="Gene3D" id="3.40.190.10">
    <property type="entry name" value="Periplasmic binding protein-like II"/>
    <property type="match status" value="2"/>
</dbReference>
<accession>A0A4Q1KC02</accession>
<name>A0A4Q1KC02_9FLAO</name>
<keyword evidence="8" id="KW-1185">Reference proteome</keyword>
<dbReference type="Gene3D" id="1.10.10.10">
    <property type="entry name" value="Winged helix-like DNA-binding domain superfamily/Winged helix DNA-binding domain"/>
    <property type="match status" value="1"/>
</dbReference>
<dbReference type="PANTHER" id="PTHR30346:SF26">
    <property type="entry name" value="HYDROGEN PEROXIDE-INDUCIBLE GENES ACTIVATOR"/>
    <property type="match status" value="1"/>
</dbReference>
<comment type="caution">
    <text evidence="7">The sequence shown here is derived from an EMBL/GenBank/DDBJ whole genome shotgun (WGS) entry which is preliminary data.</text>
</comment>